<feature type="transmembrane region" description="Helical" evidence="8">
    <location>
        <begin position="108"/>
        <end position="130"/>
    </location>
</feature>
<feature type="transmembrane region" description="Helical" evidence="8">
    <location>
        <begin position="302"/>
        <end position="324"/>
    </location>
</feature>
<organism evidence="10 11">
    <name type="scientific">Rhodopila globiformis</name>
    <name type="common">Rhodopseudomonas globiformis</name>
    <dbReference type="NCBI Taxonomy" id="1071"/>
    <lineage>
        <taxon>Bacteria</taxon>
        <taxon>Pseudomonadati</taxon>
        <taxon>Pseudomonadota</taxon>
        <taxon>Alphaproteobacteria</taxon>
        <taxon>Acetobacterales</taxon>
        <taxon>Acetobacteraceae</taxon>
        <taxon>Rhodopila</taxon>
    </lineage>
</organism>
<sequence length="510" mass="54514">MQAAPAAPSSTANRTIITVCTVVATLMQSLDSTIANVALPYMQGSMAASQDEINWVLTSYIVAAAIMTAPTGFLAAKFGRTRLFVTAVSGFTMASVLCGLAQSLGQIVVFRVLQGMFGAALVPLSQSVMYDIYPVEQRARAMSVWTMGVMVGPILGPILGGWLTENYTWRWVFYINVPLGVLTALGLATFLKETKPSNAVRLDWIGFGALSLAIGAFQTMLDRGETLDWFGSSEIIIEACLAALGFYLFLVQFFLARRPFLSPRLFKDVNFVVGLTLYFTNGMIMYATLALLAPYLQTLMNYPVVTAGFVLAPRGAGLALAALVCSRLMGTISPRTLVGLGFATGAYVLYHMTGWTPDISEATVIGIGFVQGISLGFITIPINIITFATLPAELRTEGAGVYSLVRNLGSAIGISITGALLSINTQVNHAVLAAEVTPFARAFQSGAASHFWHLGTVHGSVLLNEEVTRQARIIAYIDDFKLMLVLAVGALPLLLLTRPPKRKPAVAAGS</sequence>
<evidence type="ECO:0000259" key="9">
    <source>
        <dbReference type="PROSITE" id="PS50850"/>
    </source>
</evidence>
<evidence type="ECO:0000256" key="5">
    <source>
        <dbReference type="ARBA" id="ARBA00022692"/>
    </source>
</evidence>
<keyword evidence="4" id="KW-1003">Cell membrane</keyword>
<dbReference type="OrthoDB" id="9771737at2"/>
<evidence type="ECO:0000313" key="11">
    <source>
        <dbReference type="Proteomes" id="UP000239724"/>
    </source>
</evidence>
<feature type="transmembrane region" description="Helical" evidence="8">
    <location>
        <begin position="473"/>
        <end position="496"/>
    </location>
</feature>
<dbReference type="Gene3D" id="1.20.1250.20">
    <property type="entry name" value="MFS general substrate transporter like domains"/>
    <property type="match status" value="1"/>
</dbReference>
<dbReference type="NCBIfam" id="TIGR00711">
    <property type="entry name" value="efflux_EmrB"/>
    <property type="match status" value="1"/>
</dbReference>
<comment type="caution">
    <text evidence="10">The sequence shown here is derived from an EMBL/GenBank/DDBJ whole genome shotgun (WGS) entry which is preliminary data.</text>
</comment>
<dbReference type="InterPro" id="IPR020846">
    <property type="entry name" value="MFS_dom"/>
</dbReference>
<protein>
    <submittedName>
        <fullName evidence="10">EmrB/QacA family drug resistance transporter</fullName>
    </submittedName>
</protein>
<feature type="transmembrane region" description="Helical" evidence="8">
    <location>
        <begin position="202"/>
        <end position="220"/>
    </location>
</feature>
<feature type="transmembrane region" description="Helical" evidence="8">
    <location>
        <begin position="83"/>
        <end position="102"/>
    </location>
</feature>
<comment type="similarity">
    <text evidence="2">Belongs to the major facilitator superfamily. EmrB family.</text>
</comment>
<keyword evidence="6 8" id="KW-1133">Transmembrane helix</keyword>
<feature type="transmembrane region" description="Helical" evidence="8">
    <location>
        <begin position="268"/>
        <end position="296"/>
    </location>
</feature>
<dbReference type="AlphaFoldDB" id="A0A2S6NF17"/>
<evidence type="ECO:0000313" key="10">
    <source>
        <dbReference type="EMBL" id="PPQ33203.1"/>
    </source>
</evidence>
<reference evidence="10 11" key="1">
    <citation type="journal article" date="2018" name="Arch. Microbiol.">
        <title>New insights into the metabolic potential of the phototrophic purple bacterium Rhodopila globiformis DSM 161(T) from its draft genome sequence and evidence for a vanadium-dependent nitrogenase.</title>
        <authorList>
            <person name="Imhoff J.F."/>
            <person name="Rahn T."/>
            <person name="Kunzel S."/>
            <person name="Neulinger S.C."/>
        </authorList>
    </citation>
    <scope>NUCLEOTIDE SEQUENCE [LARGE SCALE GENOMIC DNA]</scope>
    <source>
        <strain evidence="10 11">DSM 161</strain>
    </source>
</reference>
<dbReference type="PRINTS" id="PR01036">
    <property type="entry name" value="TCRTETB"/>
</dbReference>
<keyword evidence="7 8" id="KW-0472">Membrane</keyword>
<feature type="transmembrane region" description="Helical" evidence="8">
    <location>
        <begin position="235"/>
        <end position="256"/>
    </location>
</feature>
<dbReference type="GO" id="GO:0005886">
    <property type="term" value="C:plasma membrane"/>
    <property type="evidence" value="ECO:0007669"/>
    <property type="project" value="UniProtKB-SubCell"/>
</dbReference>
<dbReference type="Gene3D" id="1.20.1720.10">
    <property type="entry name" value="Multidrug resistance protein D"/>
    <property type="match status" value="1"/>
</dbReference>
<proteinExistence type="inferred from homology"/>
<dbReference type="InterPro" id="IPR004638">
    <property type="entry name" value="EmrB-like"/>
</dbReference>
<feature type="domain" description="Major facilitator superfamily (MFS) profile" evidence="9">
    <location>
        <begin position="17"/>
        <end position="502"/>
    </location>
</feature>
<keyword evidence="3" id="KW-0813">Transport</keyword>
<gene>
    <name evidence="10" type="ORF">CCS01_14850</name>
</gene>
<dbReference type="Pfam" id="PF07690">
    <property type="entry name" value="MFS_1"/>
    <property type="match status" value="1"/>
</dbReference>
<feature type="transmembrane region" description="Helical" evidence="8">
    <location>
        <begin position="365"/>
        <end position="392"/>
    </location>
</feature>
<evidence type="ECO:0000256" key="2">
    <source>
        <dbReference type="ARBA" id="ARBA00008537"/>
    </source>
</evidence>
<evidence type="ECO:0000256" key="7">
    <source>
        <dbReference type="ARBA" id="ARBA00023136"/>
    </source>
</evidence>
<evidence type="ECO:0000256" key="1">
    <source>
        <dbReference type="ARBA" id="ARBA00004651"/>
    </source>
</evidence>
<dbReference type="GO" id="GO:0022857">
    <property type="term" value="F:transmembrane transporter activity"/>
    <property type="evidence" value="ECO:0007669"/>
    <property type="project" value="InterPro"/>
</dbReference>
<dbReference type="PROSITE" id="PS50850">
    <property type="entry name" value="MFS"/>
    <property type="match status" value="1"/>
</dbReference>
<evidence type="ECO:0000256" key="3">
    <source>
        <dbReference type="ARBA" id="ARBA00022448"/>
    </source>
</evidence>
<feature type="transmembrane region" description="Helical" evidence="8">
    <location>
        <begin position="142"/>
        <end position="163"/>
    </location>
</feature>
<name>A0A2S6NF17_RHOGL</name>
<dbReference type="CDD" id="cd17503">
    <property type="entry name" value="MFS_LmrB_MDR_like"/>
    <property type="match status" value="1"/>
</dbReference>
<dbReference type="InterPro" id="IPR011701">
    <property type="entry name" value="MFS"/>
</dbReference>
<dbReference type="EMBL" id="NHRY01000152">
    <property type="protein sequence ID" value="PPQ33203.1"/>
    <property type="molecule type" value="Genomic_DNA"/>
</dbReference>
<keyword evidence="5 8" id="KW-0812">Transmembrane</keyword>
<dbReference type="PANTHER" id="PTHR42718:SF9">
    <property type="entry name" value="MAJOR FACILITATOR SUPERFAMILY MULTIDRUG TRANSPORTER MFSC"/>
    <property type="match status" value="1"/>
</dbReference>
<evidence type="ECO:0000256" key="6">
    <source>
        <dbReference type="ARBA" id="ARBA00022989"/>
    </source>
</evidence>
<feature type="transmembrane region" description="Helical" evidence="8">
    <location>
        <begin position="55"/>
        <end position="76"/>
    </location>
</feature>
<dbReference type="Proteomes" id="UP000239724">
    <property type="component" value="Unassembled WGS sequence"/>
</dbReference>
<dbReference type="PANTHER" id="PTHR42718">
    <property type="entry name" value="MAJOR FACILITATOR SUPERFAMILY MULTIDRUG TRANSPORTER MFSC"/>
    <property type="match status" value="1"/>
</dbReference>
<evidence type="ECO:0000256" key="8">
    <source>
        <dbReference type="SAM" id="Phobius"/>
    </source>
</evidence>
<keyword evidence="11" id="KW-1185">Reference proteome</keyword>
<accession>A0A2S6NF17</accession>
<evidence type="ECO:0000256" key="4">
    <source>
        <dbReference type="ARBA" id="ARBA00022475"/>
    </source>
</evidence>
<dbReference type="SUPFAM" id="SSF103473">
    <property type="entry name" value="MFS general substrate transporter"/>
    <property type="match status" value="1"/>
</dbReference>
<feature type="transmembrane region" description="Helical" evidence="8">
    <location>
        <begin position="169"/>
        <end position="190"/>
    </location>
</feature>
<comment type="subcellular location">
    <subcellularLocation>
        <location evidence="1">Cell membrane</location>
        <topology evidence="1">Multi-pass membrane protein</topology>
    </subcellularLocation>
</comment>
<feature type="transmembrane region" description="Helical" evidence="8">
    <location>
        <begin position="336"/>
        <end position="353"/>
    </location>
</feature>
<dbReference type="InterPro" id="IPR036259">
    <property type="entry name" value="MFS_trans_sf"/>
</dbReference>